<dbReference type="Gene3D" id="3.20.20.70">
    <property type="entry name" value="Aldolase class I"/>
    <property type="match status" value="1"/>
</dbReference>
<evidence type="ECO:0000256" key="9">
    <source>
        <dbReference type="ARBA" id="ARBA00023004"/>
    </source>
</evidence>
<dbReference type="GO" id="GO:0051539">
    <property type="term" value="F:4 iron, 4 sulfur cluster binding"/>
    <property type="evidence" value="ECO:0007669"/>
    <property type="project" value="UniProtKB-KW"/>
</dbReference>
<dbReference type="SFLD" id="SFLDG01279">
    <property type="entry name" value="HMD_cofactor_maturase_(HmdB-li"/>
    <property type="match status" value="1"/>
</dbReference>
<evidence type="ECO:0000256" key="6">
    <source>
        <dbReference type="ARBA" id="ARBA00022714"/>
    </source>
</evidence>
<evidence type="ECO:0000256" key="11">
    <source>
        <dbReference type="ARBA" id="ARBA00051157"/>
    </source>
</evidence>
<organism evidence="13 14">
    <name type="scientific">Desulfurobacterium thermolithotrophum (strain DSM 11699 / BSA)</name>
    <dbReference type="NCBI Taxonomy" id="868864"/>
    <lineage>
        <taxon>Bacteria</taxon>
        <taxon>Pseudomonadati</taxon>
        <taxon>Aquificota</taxon>
        <taxon>Aquificia</taxon>
        <taxon>Desulfurobacteriales</taxon>
        <taxon>Desulfurobacteriaceae</taxon>
        <taxon>Desulfurobacterium</taxon>
    </lineage>
</organism>
<keyword evidence="7" id="KW-0479">Metal-binding</keyword>
<evidence type="ECO:0000256" key="1">
    <source>
        <dbReference type="ARBA" id="ARBA00001966"/>
    </source>
</evidence>
<accession>F0S2B8</accession>
<dbReference type="GO" id="GO:0009102">
    <property type="term" value="P:biotin biosynthetic process"/>
    <property type="evidence" value="ECO:0007669"/>
    <property type="project" value="UniProtKB-UniPathway"/>
</dbReference>
<dbReference type="AlphaFoldDB" id="F0S2B8"/>
<dbReference type="GO" id="GO:0046872">
    <property type="term" value="F:metal ion binding"/>
    <property type="evidence" value="ECO:0007669"/>
    <property type="project" value="UniProtKB-KW"/>
</dbReference>
<dbReference type="RefSeq" id="WP_013639080.1">
    <property type="nucleotide sequence ID" value="NC_015185.1"/>
</dbReference>
<dbReference type="GO" id="GO:0004076">
    <property type="term" value="F:biotin synthase activity"/>
    <property type="evidence" value="ECO:0007669"/>
    <property type="project" value="UniProtKB-EC"/>
</dbReference>
<reference evidence="14" key="2">
    <citation type="submission" date="2011-02" db="EMBL/GenBank/DDBJ databases">
        <title>The complete genome of Desulfurobacterium thermolithotrophum DSM 11699.</title>
        <authorList>
            <consortium name="US DOE Joint Genome Institute (JGI-PGF)"/>
            <person name="Lucas S."/>
            <person name="Copeland A."/>
            <person name="Lapidus A."/>
            <person name="Bruce D."/>
            <person name="Goodwin L."/>
            <person name="Pitluck S."/>
            <person name="Kyrpides N."/>
            <person name="Mavromatis K."/>
            <person name="Pagani I."/>
            <person name="Ivanova N."/>
            <person name="Mikhailova N."/>
            <person name="Daligault H."/>
            <person name="Detter J.C."/>
            <person name="Tapia R."/>
            <person name="Han C."/>
            <person name="Land M."/>
            <person name="Hauser L."/>
            <person name="Markowitz V."/>
            <person name="Cheng J.-F."/>
            <person name="Hugenholtz P."/>
            <person name="Woyke T."/>
            <person name="Wu D."/>
            <person name="Spring S."/>
            <person name="Brambilla E."/>
            <person name="Klenk H.-P."/>
            <person name="Eisen J.A."/>
        </authorList>
    </citation>
    <scope>NUCLEOTIDE SEQUENCE [LARGE SCALE GENOMIC DNA]</scope>
    <source>
        <strain evidence="14">DSM 11699 / BSA</strain>
    </source>
</reference>
<comment type="cofactor">
    <cofactor evidence="1">
        <name>[4Fe-4S] cluster</name>
        <dbReference type="ChEBI" id="CHEBI:49883"/>
    </cofactor>
</comment>
<dbReference type="eggNOG" id="COG0502">
    <property type="taxonomic scope" value="Bacteria"/>
</dbReference>
<dbReference type="UniPathway" id="UPA00078">
    <property type="reaction ID" value="UER00162"/>
</dbReference>
<dbReference type="InterPro" id="IPR002684">
    <property type="entry name" value="Biotin_synth/BioAB"/>
</dbReference>
<evidence type="ECO:0000256" key="7">
    <source>
        <dbReference type="ARBA" id="ARBA00022723"/>
    </source>
</evidence>
<keyword evidence="8" id="KW-0093">Biotin biosynthesis</keyword>
<dbReference type="SMART" id="SM00729">
    <property type="entry name" value="Elp3"/>
    <property type="match status" value="1"/>
</dbReference>
<comment type="catalytic activity">
    <reaction evidence="11">
        <text>(4R,5S)-dethiobiotin + (sulfur carrier)-SH + 2 reduced [2Fe-2S]-[ferredoxin] + 2 S-adenosyl-L-methionine = (sulfur carrier)-H + biotin + 2 5'-deoxyadenosine + 2 L-methionine + 2 oxidized [2Fe-2S]-[ferredoxin]</text>
        <dbReference type="Rhea" id="RHEA:22060"/>
        <dbReference type="Rhea" id="RHEA-COMP:10000"/>
        <dbReference type="Rhea" id="RHEA-COMP:10001"/>
        <dbReference type="Rhea" id="RHEA-COMP:14737"/>
        <dbReference type="Rhea" id="RHEA-COMP:14739"/>
        <dbReference type="ChEBI" id="CHEBI:17319"/>
        <dbReference type="ChEBI" id="CHEBI:29917"/>
        <dbReference type="ChEBI" id="CHEBI:33737"/>
        <dbReference type="ChEBI" id="CHEBI:33738"/>
        <dbReference type="ChEBI" id="CHEBI:57586"/>
        <dbReference type="ChEBI" id="CHEBI:57844"/>
        <dbReference type="ChEBI" id="CHEBI:59789"/>
        <dbReference type="ChEBI" id="CHEBI:64428"/>
        <dbReference type="ChEBI" id="CHEBI:149473"/>
        <dbReference type="EC" id="2.8.1.6"/>
    </reaction>
</comment>
<dbReference type="CDD" id="cd01335">
    <property type="entry name" value="Radical_SAM"/>
    <property type="match status" value="1"/>
</dbReference>
<dbReference type="KEGG" id="dte:Dester_1506"/>
<dbReference type="SFLD" id="SFLDG01060">
    <property type="entry name" value="BATS_domain_containing"/>
    <property type="match status" value="1"/>
</dbReference>
<name>F0S2B8_DESTD</name>
<dbReference type="InterPro" id="IPR013785">
    <property type="entry name" value="Aldolase_TIM"/>
</dbReference>
<protein>
    <recommendedName>
        <fullName evidence="3">biotin synthase</fullName>
        <ecNumber evidence="3">2.8.1.6</ecNumber>
    </recommendedName>
</protein>
<comment type="pathway">
    <text evidence="2">Cofactor biosynthesis; biotin biosynthesis; biotin from 7,8-diaminononanoate: step 2/2.</text>
</comment>
<dbReference type="InParanoid" id="F0S2B8"/>
<evidence type="ECO:0000313" key="14">
    <source>
        <dbReference type="Proteomes" id="UP000007102"/>
    </source>
</evidence>
<dbReference type="SFLD" id="SFLDS00029">
    <property type="entry name" value="Radical_SAM"/>
    <property type="match status" value="1"/>
</dbReference>
<dbReference type="SFLD" id="SFLDF00330">
    <property type="entry name" value="HMD_cofactor_maturase_(HmdB-li"/>
    <property type="match status" value="1"/>
</dbReference>
<evidence type="ECO:0000256" key="4">
    <source>
        <dbReference type="ARBA" id="ARBA00022485"/>
    </source>
</evidence>
<dbReference type="PANTHER" id="PTHR22976">
    <property type="entry name" value="BIOTIN SYNTHASE"/>
    <property type="match status" value="1"/>
</dbReference>
<dbReference type="PANTHER" id="PTHR22976:SF2">
    <property type="entry name" value="BIOTIN SYNTHASE, MITOCHONDRIAL"/>
    <property type="match status" value="1"/>
</dbReference>
<gene>
    <name evidence="13" type="ordered locus">Dester_1506</name>
</gene>
<dbReference type="NCBIfam" id="TIGR03957">
    <property type="entry name" value="rSAM_HmdB"/>
    <property type="match status" value="1"/>
</dbReference>
<keyword evidence="9" id="KW-0408">Iron</keyword>
<dbReference type="OrthoDB" id="9786826at2"/>
<dbReference type="GO" id="GO:0051537">
    <property type="term" value="F:2 iron, 2 sulfur cluster binding"/>
    <property type="evidence" value="ECO:0007669"/>
    <property type="project" value="UniProtKB-KW"/>
</dbReference>
<evidence type="ECO:0000256" key="2">
    <source>
        <dbReference type="ARBA" id="ARBA00004942"/>
    </source>
</evidence>
<evidence type="ECO:0000256" key="5">
    <source>
        <dbReference type="ARBA" id="ARBA00022691"/>
    </source>
</evidence>
<dbReference type="Proteomes" id="UP000007102">
    <property type="component" value="Chromosome"/>
</dbReference>
<keyword evidence="4" id="KW-0004">4Fe-4S</keyword>
<dbReference type="InterPro" id="IPR058240">
    <property type="entry name" value="rSAM_sf"/>
</dbReference>
<feature type="domain" description="Radical SAM core" evidence="12">
    <location>
        <begin position="1"/>
        <end position="218"/>
    </location>
</feature>
<keyword evidence="5" id="KW-0949">S-adenosyl-L-methionine</keyword>
<evidence type="ECO:0000256" key="8">
    <source>
        <dbReference type="ARBA" id="ARBA00022756"/>
    </source>
</evidence>
<evidence type="ECO:0000259" key="12">
    <source>
        <dbReference type="PROSITE" id="PS51918"/>
    </source>
</evidence>
<keyword evidence="14" id="KW-1185">Reference proteome</keyword>
<sequence length="289" mass="32616">MIEITSTIHVSNYCSFERKCAYCGFAVGTSTEGYFFLTEKKEKEIITAAKIIEESGIRRVSISAGYGNFYKVLKALELVKKSTSLKVLINIGGDLNRERIRMLKKAGVDTICCNLETTNKNLFKKLKPSDSFKHRLHVCYLVKEEGIELSSGILVGIGETEKDREQHIEILKKLEPEEIPVMRFMPYKETPMESVPPASLKLLIYVIKKVKKEIKSLKRLTVPFPTISKEDLISVINAGATNIATVVPQKYPLLIKGVGSPKVGILEEILEILKRHGIETNVRREVRTF</sequence>
<evidence type="ECO:0000256" key="10">
    <source>
        <dbReference type="ARBA" id="ARBA00023014"/>
    </source>
</evidence>
<keyword evidence="6" id="KW-0001">2Fe-2S</keyword>
<dbReference type="HOGENOM" id="CLU_033172_0_0_0"/>
<dbReference type="InterPro" id="IPR023858">
    <property type="entry name" value="HcgA-like"/>
</dbReference>
<evidence type="ECO:0000256" key="3">
    <source>
        <dbReference type="ARBA" id="ARBA00012236"/>
    </source>
</evidence>
<dbReference type="InterPro" id="IPR007197">
    <property type="entry name" value="rSAM"/>
</dbReference>
<dbReference type="Pfam" id="PF04055">
    <property type="entry name" value="Radical_SAM"/>
    <property type="match status" value="1"/>
</dbReference>
<dbReference type="PROSITE" id="PS51918">
    <property type="entry name" value="RADICAL_SAM"/>
    <property type="match status" value="1"/>
</dbReference>
<dbReference type="STRING" id="868864.Dester_1506"/>
<keyword evidence="10" id="KW-0411">Iron-sulfur</keyword>
<proteinExistence type="predicted"/>
<dbReference type="SUPFAM" id="SSF102114">
    <property type="entry name" value="Radical SAM enzymes"/>
    <property type="match status" value="1"/>
</dbReference>
<evidence type="ECO:0000313" key="13">
    <source>
        <dbReference type="EMBL" id="ADY74133.1"/>
    </source>
</evidence>
<dbReference type="EMBL" id="CP002543">
    <property type="protein sequence ID" value="ADY74133.1"/>
    <property type="molecule type" value="Genomic_DNA"/>
</dbReference>
<dbReference type="InterPro" id="IPR006638">
    <property type="entry name" value="Elp3/MiaA/NifB-like_rSAM"/>
</dbReference>
<dbReference type="EC" id="2.8.1.6" evidence="3"/>
<reference evidence="13 14" key="1">
    <citation type="journal article" date="2011" name="Stand. Genomic Sci.">
        <title>Complete genome sequence of the thermophilic sulfur-reducer Desulfurobacterium thermolithotrophum type strain (BSA(T)) from a deep-sea hydrothermal vent.</title>
        <authorList>
            <person name="Goker M."/>
            <person name="Daligault H."/>
            <person name="Mwirichia R."/>
            <person name="Lapidus A."/>
            <person name="Lucas S."/>
            <person name="Deshpande S."/>
            <person name="Pagani I."/>
            <person name="Tapia R."/>
            <person name="Cheng J.F."/>
            <person name="Goodwin L."/>
            <person name="Pitluck S."/>
            <person name="Liolios K."/>
            <person name="Ivanova N."/>
            <person name="Mavromatis K."/>
            <person name="Mikhailova N."/>
            <person name="Pati A."/>
            <person name="Chen A."/>
            <person name="Palaniappan K."/>
            <person name="Han C."/>
            <person name="Land M."/>
            <person name="Hauser L."/>
            <person name="Pan C."/>
            <person name="Brambilla E.M."/>
            <person name="Rohde M."/>
            <person name="Spring S."/>
            <person name="Sikorski J."/>
            <person name="Wirth R."/>
            <person name="Detter J.C."/>
            <person name="Woyke T."/>
            <person name="Bristow J."/>
            <person name="Eisen J.A."/>
            <person name="Markowitz V."/>
            <person name="Hugenholtz P."/>
            <person name="Kyrpides N.C."/>
            <person name="Klenk H.P."/>
        </authorList>
    </citation>
    <scope>NUCLEOTIDE SEQUENCE [LARGE SCALE GENOMIC DNA]</scope>
    <source>
        <strain evidence="14">DSM 11699 / BSA</strain>
    </source>
</reference>